<gene>
    <name evidence="2" type="ORF">VRU48_04495</name>
</gene>
<feature type="chain" id="PRO_5046552104" evidence="1">
    <location>
        <begin position="24"/>
        <end position="319"/>
    </location>
</feature>
<evidence type="ECO:0000313" key="3">
    <source>
        <dbReference type="Proteomes" id="UP001336835"/>
    </source>
</evidence>
<dbReference type="EMBL" id="JAZDQT010000001">
    <property type="protein sequence ID" value="MEE1944354.1"/>
    <property type="molecule type" value="Genomic_DNA"/>
</dbReference>
<evidence type="ECO:0000256" key="1">
    <source>
        <dbReference type="SAM" id="SignalP"/>
    </source>
</evidence>
<reference evidence="2 3" key="1">
    <citation type="submission" date="2024-01" db="EMBL/GenBank/DDBJ databases">
        <title>Pedobacter sp. nov., isolated from fresh soil.</title>
        <authorList>
            <person name="Le N.T.T."/>
        </authorList>
    </citation>
    <scope>NUCLEOTIDE SEQUENCE [LARGE SCALE GENOMIC DNA]</scope>
    <source>
        <strain evidence="2 3">KR3-3</strain>
    </source>
</reference>
<dbReference type="PROSITE" id="PS51257">
    <property type="entry name" value="PROKAR_LIPOPROTEIN"/>
    <property type="match status" value="1"/>
</dbReference>
<feature type="signal peptide" evidence="1">
    <location>
        <begin position="1"/>
        <end position="23"/>
    </location>
</feature>
<name>A0ABU7I4G3_9SPHI</name>
<organism evidence="2 3">
    <name type="scientific">Pedobacter albus</name>
    <dbReference type="NCBI Taxonomy" id="3113905"/>
    <lineage>
        <taxon>Bacteria</taxon>
        <taxon>Pseudomonadati</taxon>
        <taxon>Bacteroidota</taxon>
        <taxon>Sphingobacteriia</taxon>
        <taxon>Sphingobacteriales</taxon>
        <taxon>Sphingobacteriaceae</taxon>
        <taxon>Pedobacter</taxon>
    </lineage>
</organism>
<proteinExistence type="predicted"/>
<comment type="caution">
    <text evidence="2">The sequence shown here is derived from an EMBL/GenBank/DDBJ whole genome shotgun (WGS) entry which is preliminary data.</text>
</comment>
<dbReference type="RefSeq" id="WP_330106728.1">
    <property type="nucleotide sequence ID" value="NZ_JAZDQT010000001.1"/>
</dbReference>
<protein>
    <submittedName>
        <fullName evidence="2">PKD domain-containing protein</fullName>
    </submittedName>
</protein>
<keyword evidence="3" id="KW-1185">Reference proteome</keyword>
<accession>A0ABU7I4G3</accession>
<keyword evidence="1" id="KW-0732">Signal</keyword>
<sequence>MREYSLKRALKSSALLLLLFVLACKKNKEEEKPAPIIQSAYISKIYEYKPAPGQFINDASYGTLAKANALIDASDNGLLSLGAFGGYVVFGFDHPIKNENGKDLGIFGNPLIGDGGEWSEPGIVCVMQDLNNNGLPDDGEWYELAGSEYNAAETRKNYKITYYKPSTLADDIRWTDNLGNEGYVLRNSYHNQAYYPNWINETQLSFEGTLLKNTLLEGGLITNLPFSFGYADSGSPEYLNLQSLLGRGYNAFDIDWAVDRNGKKVALTQVDFVKVYTAQNCNGNPYHPVTTNPRSRYLGEISTEIAGAIDIRLYQQQKK</sequence>
<dbReference type="Proteomes" id="UP001336835">
    <property type="component" value="Unassembled WGS sequence"/>
</dbReference>
<evidence type="ECO:0000313" key="2">
    <source>
        <dbReference type="EMBL" id="MEE1944354.1"/>
    </source>
</evidence>